<dbReference type="OrthoDB" id="1816625at2"/>
<proteinExistence type="predicted"/>
<evidence type="ECO:0000313" key="2">
    <source>
        <dbReference type="EMBL" id="SHM72872.1"/>
    </source>
</evidence>
<dbReference type="RefSeq" id="WP_072951653.1">
    <property type="nucleotide sequence ID" value="NZ_FRCT01000011.1"/>
</dbReference>
<evidence type="ECO:0000256" key="1">
    <source>
        <dbReference type="SAM" id="SignalP"/>
    </source>
</evidence>
<accession>A0A1M7L5X2</accession>
<keyword evidence="1" id="KW-0732">Signal</keyword>
<dbReference type="AlphaFoldDB" id="A0A1M7L5X2"/>
<dbReference type="EMBL" id="FRCT01000011">
    <property type="protein sequence ID" value="SHM72872.1"/>
    <property type="molecule type" value="Genomic_DNA"/>
</dbReference>
<dbReference type="Proteomes" id="UP000184394">
    <property type="component" value="Unassembled WGS sequence"/>
</dbReference>
<sequence>MNIKKNTTLIIMAAALSAFTGCNETKKAIEPPPSLLDVNSAPSDISFDWQQPFKATIDSFKGSERYSDDSMFDIYDLTGDDIPELIISPSSEASSKCDVYMLIGSNADLIATTGSYGTLQYIPSQTAIGFSYDGETFSLGEYLTFKEGSFNKEFDFFNNSGSAASGATIRYEINDNEVTLAKYEEYLHLYRDFVTAEVGRKYTMGDNAIDYALNYSQCWSSVMKDDQKALYKEKLSSILADPNIKDAAFEIMDLDLNGVPEVVVSTGILNDSKVCVFYLEEDGIKELDTTCDTDGGIHFDVNAKIFYATDFDGKVQCWSLAGSDISNFKPSDSTMLCGRLYPLTAENIDLAFA</sequence>
<name>A0A1M7L5X2_RUMFL</name>
<dbReference type="PROSITE" id="PS51257">
    <property type="entry name" value="PROKAR_LIPOPROTEIN"/>
    <property type="match status" value="1"/>
</dbReference>
<gene>
    <name evidence="2" type="ORF">SAMN04487860_11169</name>
</gene>
<organism evidence="2 3">
    <name type="scientific">Ruminococcus flavefaciens</name>
    <dbReference type="NCBI Taxonomy" id="1265"/>
    <lineage>
        <taxon>Bacteria</taxon>
        <taxon>Bacillati</taxon>
        <taxon>Bacillota</taxon>
        <taxon>Clostridia</taxon>
        <taxon>Eubacteriales</taxon>
        <taxon>Oscillospiraceae</taxon>
        <taxon>Ruminococcus</taxon>
    </lineage>
</organism>
<feature type="signal peptide" evidence="1">
    <location>
        <begin position="1"/>
        <end position="20"/>
    </location>
</feature>
<protein>
    <submittedName>
        <fullName evidence="2">Uncharacterized protein</fullName>
    </submittedName>
</protein>
<feature type="chain" id="PRO_5039618322" evidence="1">
    <location>
        <begin position="21"/>
        <end position="353"/>
    </location>
</feature>
<evidence type="ECO:0000313" key="3">
    <source>
        <dbReference type="Proteomes" id="UP000184394"/>
    </source>
</evidence>
<reference evidence="2 3" key="1">
    <citation type="submission" date="2016-11" db="EMBL/GenBank/DDBJ databases">
        <authorList>
            <person name="Jaros S."/>
            <person name="Januszkiewicz K."/>
            <person name="Wedrychowicz H."/>
        </authorList>
    </citation>
    <scope>NUCLEOTIDE SEQUENCE [LARGE SCALE GENOMIC DNA]</scope>
    <source>
        <strain evidence="2 3">Y1</strain>
    </source>
</reference>